<sequence>MKADFTAYKRQMGKGNPNIIEAGRKTQFTSENQPENKGRKGKSVSEFLREYGEGNKIEFEIKVYKGNSQKPVIEKSSIESDSSVNNLIAMMIIKKAMKGDHKAITTLLERTEGKVPQNLNLGSQADTPEPLTFKIIRTDGTGN</sequence>
<reference evidence="2 3" key="1">
    <citation type="submission" date="2018-08" db="EMBL/GenBank/DDBJ databases">
        <title>Chryseobacterium nematophagum: a novel matrix digesting pathogen of nematodes.</title>
        <authorList>
            <person name="Page A."/>
            <person name="Roberts M."/>
            <person name="Felix M.-A."/>
            <person name="Weir W."/>
        </authorList>
    </citation>
    <scope>NUCLEOTIDE SEQUENCE [LARGE SCALE GENOMIC DNA]</scope>
    <source>
        <strain evidence="2 3">JUb275</strain>
    </source>
</reference>
<feature type="region of interest" description="Disordered" evidence="1">
    <location>
        <begin position="1"/>
        <end position="44"/>
    </location>
</feature>
<comment type="caution">
    <text evidence="2">The sequence shown here is derived from an EMBL/GenBank/DDBJ whole genome shotgun (WGS) entry which is preliminary data.</text>
</comment>
<evidence type="ECO:0000256" key="1">
    <source>
        <dbReference type="SAM" id="MobiDB-lite"/>
    </source>
</evidence>
<proteinExistence type="predicted"/>
<dbReference type="Proteomes" id="UP000267524">
    <property type="component" value="Unassembled WGS sequence"/>
</dbReference>
<dbReference type="EMBL" id="QWIV01000013">
    <property type="protein sequence ID" value="RMZ60055.1"/>
    <property type="molecule type" value="Genomic_DNA"/>
</dbReference>
<keyword evidence="3" id="KW-1185">Reference proteome</keyword>
<protein>
    <recommendedName>
        <fullName evidence="4">DUF5681 domain-containing protein</fullName>
    </recommendedName>
</protein>
<dbReference type="RefSeq" id="WP_122547179.1">
    <property type="nucleotide sequence ID" value="NZ_QWIV01000013.1"/>
</dbReference>
<accession>A0A3M7LD98</accession>
<name>A0A3M7LD98_9FLAO</name>
<dbReference type="AlphaFoldDB" id="A0A3M7LD98"/>
<evidence type="ECO:0000313" key="3">
    <source>
        <dbReference type="Proteomes" id="UP000267524"/>
    </source>
</evidence>
<gene>
    <name evidence="2" type="ORF">D1632_10730</name>
</gene>
<feature type="compositionally biased region" description="Polar residues" evidence="1">
    <location>
        <begin position="26"/>
        <end position="35"/>
    </location>
</feature>
<organism evidence="2 3">
    <name type="scientific">Chryseobacterium nematophagum</name>
    <dbReference type="NCBI Taxonomy" id="2305228"/>
    <lineage>
        <taxon>Bacteria</taxon>
        <taxon>Pseudomonadati</taxon>
        <taxon>Bacteroidota</taxon>
        <taxon>Flavobacteriia</taxon>
        <taxon>Flavobacteriales</taxon>
        <taxon>Weeksellaceae</taxon>
        <taxon>Chryseobacterium group</taxon>
        <taxon>Chryseobacterium</taxon>
    </lineage>
</organism>
<evidence type="ECO:0008006" key="4">
    <source>
        <dbReference type="Google" id="ProtNLM"/>
    </source>
</evidence>
<evidence type="ECO:0000313" key="2">
    <source>
        <dbReference type="EMBL" id="RMZ60055.1"/>
    </source>
</evidence>